<dbReference type="SUPFAM" id="SSF51445">
    <property type="entry name" value="(Trans)glycosidases"/>
    <property type="match status" value="1"/>
</dbReference>
<dbReference type="Gene3D" id="3.20.20.300">
    <property type="entry name" value="Glycoside hydrolase, family 3, N-terminal domain"/>
    <property type="match status" value="1"/>
</dbReference>
<name>A0A7T4EGN5_9CORY</name>
<dbReference type="Proteomes" id="UP000596145">
    <property type="component" value="Chromosome"/>
</dbReference>
<dbReference type="InterPro" id="IPR017853">
    <property type="entry name" value="GH"/>
</dbReference>
<dbReference type="GO" id="GO:0004563">
    <property type="term" value="F:beta-N-acetylhexosaminidase activity"/>
    <property type="evidence" value="ECO:0007669"/>
    <property type="project" value="UniProtKB-EC"/>
</dbReference>
<dbReference type="GO" id="GO:0009254">
    <property type="term" value="P:peptidoglycan turnover"/>
    <property type="evidence" value="ECO:0007669"/>
    <property type="project" value="TreeGrafter"/>
</dbReference>
<evidence type="ECO:0000313" key="9">
    <source>
        <dbReference type="Proteomes" id="UP000596145"/>
    </source>
</evidence>
<dbReference type="InterPro" id="IPR001764">
    <property type="entry name" value="Glyco_hydro_3_N"/>
</dbReference>
<evidence type="ECO:0000256" key="2">
    <source>
        <dbReference type="ARBA" id="ARBA00005336"/>
    </source>
</evidence>
<keyword evidence="5" id="KW-0326">Glycosidase</keyword>
<dbReference type="AlphaFoldDB" id="A0A7T4EGN5"/>
<dbReference type="InterPro" id="IPR036962">
    <property type="entry name" value="Glyco_hydro_3_N_sf"/>
</dbReference>
<evidence type="ECO:0000259" key="7">
    <source>
        <dbReference type="Pfam" id="PF00933"/>
    </source>
</evidence>
<feature type="region of interest" description="Disordered" evidence="6">
    <location>
        <begin position="11"/>
        <end position="38"/>
    </location>
</feature>
<protein>
    <recommendedName>
        <fullName evidence="3">beta-N-acetylhexosaminidase</fullName>
        <ecNumber evidence="3">3.2.1.52</ecNumber>
    </recommendedName>
</protein>
<dbReference type="GO" id="GO:0005975">
    <property type="term" value="P:carbohydrate metabolic process"/>
    <property type="evidence" value="ECO:0007669"/>
    <property type="project" value="InterPro"/>
</dbReference>
<gene>
    <name evidence="8" type="ORF">I6I10_03835</name>
</gene>
<feature type="domain" description="Glycoside hydrolase family 3 N-terminal" evidence="7">
    <location>
        <begin position="150"/>
        <end position="464"/>
    </location>
</feature>
<dbReference type="PANTHER" id="PTHR30480">
    <property type="entry name" value="BETA-HEXOSAMINIDASE-RELATED"/>
    <property type="match status" value="1"/>
</dbReference>
<dbReference type="Pfam" id="PF00933">
    <property type="entry name" value="Glyco_hydro_3"/>
    <property type="match status" value="1"/>
</dbReference>
<dbReference type="EC" id="3.2.1.52" evidence="3"/>
<feature type="compositionally biased region" description="Basic and acidic residues" evidence="6">
    <location>
        <begin position="13"/>
        <end position="30"/>
    </location>
</feature>
<evidence type="ECO:0000256" key="4">
    <source>
        <dbReference type="ARBA" id="ARBA00022801"/>
    </source>
</evidence>
<evidence type="ECO:0000313" key="8">
    <source>
        <dbReference type="EMBL" id="QQB47049.1"/>
    </source>
</evidence>
<dbReference type="PANTHER" id="PTHR30480:SF13">
    <property type="entry name" value="BETA-HEXOSAMINIDASE"/>
    <property type="match status" value="1"/>
</dbReference>
<evidence type="ECO:0000256" key="3">
    <source>
        <dbReference type="ARBA" id="ARBA00012663"/>
    </source>
</evidence>
<accession>A0A7T4EGN5</accession>
<sequence>MLNRAPILGCQGDHTDDGGDTGDKPHDGGGHGRARGAARQRMIRKWHVNPLNISNVGTILYRVEPLVEPPRILVDVSRYHERADFLMAGRASAALACVALGCAGVLSACSFTPEPETVTSIATSTEVTTQTETHTEPMPVPVPADQRAQVASLMTVGVKDYDDALFALHQGVGGIFIASWTDPALLTDPERNIATLRREIGRPFAVTIDAEGGRVVRQPALLGDIPSPRVMAETMSTQQVEQVAYDLGQKLTDLGITVDFAPVLDTDAGPADGAIGDRSFSAEAGRATEYAIAFARGLSNAGVTPVFKHFPGHGRATGDTHTGSVQTPPLEELERLDLLPYGPALTEFPAAGLMVGHVTVPGMGDAPASLNPEVYELIRSGAYTRGTPFDGVIYTDDLSSMKAVSAEHSVPEAVLAALQAGADNALWVSTDTLVETIDTVNAAVDSGAYRRERMYDSAVRVAQLNHEGM</sequence>
<dbReference type="OrthoDB" id="9805821at2"/>
<comment type="similarity">
    <text evidence="2">Belongs to the glycosyl hydrolase 3 family.</text>
</comment>
<proteinExistence type="inferred from homology"/>
<dbReference type="EMBL" id="CP066007">
    <property type="protein sequence ID" value="QQB47049.1"/>
    <property type="molecule type" value="Genomic_DNA"/>
</dbReference>
<organism evidence="8 9">
    <name type="scientific">Corynebacterium glucuronolyticum</name>
    <dbReference type="NCBI Taxonomy" id="39791"/>
    <lineage>
        <taxon>Bacteria</taxon>
        <taxon>Bacillati</taxon>
        <taxon>Actinomycetota</taxon>
        <taxon>Actinomycetes</taxon>
        <taxon>Mycobacteriales</taxon>
        <taxon>Corynebacteriaceae</taxon>
        <taxon>Corynebacterium</taxon>
    </lineage>
</organism>
<keyword evidence="4 8" id="KW-0378">Hydrolase</keyword>
<comment type="catalytic activity">
    <reaction evidence="1">
        <text>Hydrolysis of terminal non-reducing N-acetyl-D-hexosamine residues in N-acetyl-beta-D-hexosaminides.</text>
        <dbReference type="EC" id="3.2.1.52"/>
    </reaction>
</comment>
<reference evidence="8 9" key="1">
    <citation type="submission" date="2020-12" db="EMBL/GenBank/DDBJ databases">
        <title>FDA dAtabase for Regulatory Grade micrObial Sequences (FDA-ARGOS): Supporting development and validation of Infectious Disease Dx tests.</title>
        <authorList>
            <person name="Sproer C."/>
            <person name="Gronow S."/>
            <person name="Severitt S."/>
            <person name="Schroder I."/>
            <person name="Tallon L."/>
            <person name="Sadzewicz L."/>
            <person name="Zhao X."/>
            <person name="Boylan J."/>
            <person name="Ott S."/>
            <person name="Bowen H."/>
            <person name="Vavikolanu K."/>
            <person name="Mehta A."/>
            <person name="Aluvathingal J."/>
            <person name="Nadendla S."/>
            <person name="Lowell S."/>
            <person name="Myers T."/>
            <person name="Yan Y."/>
            <person name="Sichtig H."/>
        </authorList>
    </citation>
    <scope>NUCLEOTIDE SEQUENCE [LARGE SCALE GENOMIC DNA]</scope>
    <source>
        <strain evidence="8 9">FDAARGOS_1053</strain>
    </source>
</reference>
<dbReference type="InterPro" id="IPR050226">
    <property type="entry name" value="NagZ_Beta-hexosaminidase"/>
</dbReference>
<evidence type="ECO:0000256" key="6">
    <source>
        <dbReference type="SAM" id="MobiDB-lite"/>
    </source>
</evidence>
<evidence type="ECO:0000256" key="1">
    <source>
        <dbReference type="ARBA" id="ARBA00001231"/>
    </source>
</evidence>
<evidence type="ECO:0000256" key="5">
    <source>
        <dbReference type="ARBA" id="ARBA00023295"/>
    </source>
</evidence>